<feature type="compositionally biased region" description="Basic residues" evidence="1">
    <location>
        <begin position="390"/>
        <end position="399"/>
    </location>
</feature>
<dbReference type="Proteomes" id="UP000094527">
    <property type="component" value="Unassembled WGS sequence"/>
</dbReference>
<dbReference type="AlphaFoldDB" id="A0A1D2MG61"/>
<feature type="compositionally biased region" description="Basic residues" evidence="1">
    <location>
        <begin position="280"/>
        <end position="291"/>
    </location>
</feature>
<name>A0A1D2MG61_ORCCI</name>
<feature type="transmembrane region" description="Helical" evidence="2">
    <location>
        <begin position="20"/>
        <end position="43"/>
    </location>
</feature>
<feature type="transmembrane region" description="Helical" evidence="2">
    <location>
        <begin position="200"/>
        <end position="223"/>
    </location>
</feature>
<reference evidence="3 4" key="1">
    <citation type="journal article" date="2016" name="Genome Biol. Evol.">
        <title>Gene Family Evolution Reflects Adaptation to Soil Environmental Stressors in the Genome of the Collembolan Orchesella cincta.</title>
        <authorList>
            <person name="Faddeeva-Vakhrusheva A."/>
            <person name="Derks M.F."/>
            <person name="Anvar S.Y."/>
            <person name="Agamennone V."/>
            <person name="Suring W."/>
            <person name="Smit S."/>
            <person name="van Straalen N.M."/>
            <person name="Roelofs D."/>
        </authorList>
    </citation>
    <scope>NUCLEOTIDE SEQUENCE [LARGE SCALE GENOMIC DNA]</scope>
    <source>
        <tissue evidence="3">Mixed pool</tissue>
    </source>
</reference>
<evidence type="ECO:0000256" key="2">
    <source>
        <dbReference type="SAM" id="Phobius"/>
    </source>
</evidence>
<evidence type="ECO:0000256" key="1">
    <source>
        <dbReference type="SAM" id="MobiDB-lite"/>
    </source>
</evidence>
<feature type="transmembrane region" description="Helical" evidence="2">
    <location>
        <begin position="249"/>
        <end position="270"/>
    </location>
</feature>
<keyword evidence="2" id="KW-0472">Membrane</keyword>
<dbReference type="EMBL" id="LJIJ01001383">
    <property type="protein sequence ID" value="ODM91901.1"/>
    <property type="molecule type" value="Genomic_DNA"/>
</dbReference>
<keyword evidence="2" id="KW-0812">Transmembrane</keyword>
<keyword evidence="2" id="KW-1133">Transmembrane helix</keyword>
<evidence type="ECO:0000313" key="4">
    <source>
        <dbReference type="Proteomes" id="UP000094527"/>
    </source>
</evidence>
<evidence type="ECO:0000313" key="3">
    <source>
        <dbReference type="EMBL" id="ODM91901.1"/>
    </source>
</evidence>
<feature type="region of interest" description="Disordered" evidence="1">
    <location>
        <begin position="279"/>
        <end position="425"/>
    </location>
</feature>
<sequence length="425" mass="47553">MGLIPPAWCGPDPRSCAKSFAMVELTLSMIGIIIIVCLPMILLDFHDEVLYIKQFRSGNKTSNTEQGAAVKKEDLFFILKTPFELQGLYYCETYKQIVYDWLHAFLGKMYSMKSIVSLALTNRSEIKLKQKELEKQMHITPPKASESFTKITYPGSYSDPAKYTCITERMALGDAKEIENAFFLAFFVLNAAGSHVSKTFLYVTVGLECIPMLLLIIATFRAINPILCLMEYGGISPNSMSSPQYLQTVIGYTSGAYLAFYKGYLLWYLISYASNMPERKKGRRHTKHKPKREVEKVVDVKVVAPSDEGTTSGSEDNKKLIVIKDAQPNTKVAGKTVSANNNKPTPATAKTVKDSQPAVEETSEEDSDDDEDGDDEEEEQSGFFDLLAFTKKKRNRRSRASMQAKAGNKNNKGALGLGRFGNKFW</sequence>
<proteinExistence type="predicted"/>
<feature type="compositionally biased region" description="Low complexity" evidence="1">
    <location>
        <begin position="404"/>
        <end position="414"/>
    </location>
</feature>
<feature type="compositionally biased region" description="Acidic residues" evidence="1">
    <location>
        <begin position="361"/>
        <end position="380"/>
    </location>
</feature>
<organism evidence="3 4">
    <name type="scientific">Orchesella cincta</name>
    <name type="common">Springtail</name>
    <name type="synonym">Podura cincta</name>
    <dbReference type="NCBI Taxonomy" id="48709"/>
    <lineage>
        <taxon>Eukaryota</taxon>
        <taxon>Metazoa</taxon>
        <taxon>Ecdysozoa</taxon>
        <taxon>Arthropoda</taxon>
        <taxon>Hexapoda</taxon>
        <taxon>Collembola</taxon>
        <taxon>Entomobryomorpha</taxon>
        <taxon>Entomobryoidea</taxon>
        <taxon>Orchesellidae</taxon>
        <taxon>Orchesellinae</taxon>
        <taxon>Orchesella</taxon>
    </lineage>
</organism>
<gene>
    <name evidence="3" type="ORF">Ocin01_14780</name>
</gene>
<protein>
    <submittedName>
        <fullName evidence="3">Uncharacterized protein</fullName>
    </submittedName>
</protein>
<comment type="caution">
    <text evidence="3">The sequence shown here is derived from an EMBL/GenBank/DDBJ whole genome shotgun (WGS) entry which is preliminary data.</text>
</comment>
<accession>A0A1D2MG61</accession>
<keyword evidence="4" id="KW-1185">Reference proteome</keyword>